<dbReference type="EMBL" id="CAJVCH010085228">
    <property type="protein sequence ID" value="CAG7722006.1"/>
    <property type="molecule type" value="Genomic_DNA"/>
</dbReference>
<dbReference type="PANTHER" id="PTHR45720">
    <property type="entry name" value="CHLORIDE CHANNEL PROTEIN 2"/>
    <property type="match status" value="1"/>
</dbReference>
<keyword evidence="1" id="KW-0129">CBS domain</keyword>
<gene>
    <name evidence="4" type="ORF">AFUS01_LOCUS11184</name>
</gene>
<dbReference type="GO" id="GO:0005247">
    <property type="term" value="F:voltage-gated chloride channel activity"/>
    <property type="evidence" value="ECO:0007669"/>
    <property type="project" value="TreeGrafter"/>
</dbReference>
<keyword evidence="5" id="KW-1185">Reference proteome</keyword>
<sequence>MESSTSESETKFKEKEVTEDCVKVEELGYQHTLMYGRYSQELSTFARKEAKRIISRSRKQTFPTKFHAVNTDERSKHVRVLSNALALFWNKTFGKFGEDWVHFYLFTLGITMAVISFLMDWGINLCLTGRKTLYETLNHHIALQYFSWIILPILLVLFSAALVHIVAPQAIGSGIPEMKTILRGVILKDYLSFRTLFAKVIGLVASLGSGMPLGKEGPFVHIASIVATQLAKLRIFKSIYENQSRGMEMLAAACAVGVACCFAAPVGGVLMSIEVTSVYFAVRDYWRGFFAATFGATFFRLLAVWFQGHETLKPVFRTYFGSEFPYDPLELIIFAFIGVISGLIGASFVFLHRQYVLWMRSNKKLNSILQKNRFMYPIIISWFIASVTFPPGFGQFIAGNLTTHDQVLTLFSNFSWSKYNFTPGESFVVKKWDNPSTGIFVNLGLYCITTFFLSIIASTLPVPSGNFVPVFKMGAGVGRIVGEAMQLCFPKGLKFSEENWKIVPGAYAVVGAAAVTGAVTRTVSVCVIVVEMTGQITYIIPILLAVLISNVIAGLLQPSIFDSIAIIKRLPHLPDFLPSGTDDPYNILAKDFMVENVYYIYHGMSYAELRNILKSYQALKAFPLVDSCDSKVLLGSVDRSYLLKVIERQISRERKSQSIAPKYLKTVEQNKVHMKSESEINFQTSRFEVVPVVSNNELIGSVGRNEPNSKHLQPNVFQRPKKSILKKTLSFNTESFSNENSFCPAPYRTVTGVESEVRKTVESVFKRASSVLSAGSSQSEKDSTFNISRKSVRLPFERVIDMPIEEQIAWEETEMSKSVDFSRCPVDPLPLNLVGQTTLLKIHSLFSLLRINRAFVTEAGRLIGVISMRELRMVIEQCNAGSFCRTLSNAKQVEKVEDA</sequence>
<dbReference type="InterPro" id="IPR050970">
    <property type="entry name" value="Cl_channel_volt-gated"/>
</dbReference>
<feature type="transmembrane region" description="Helical" evidence="2">
    <location>
        <begin position="536"/>
        <end position="556"/>
    </location>
</feature>
<keyword evidence="2" id="KW-1133">Transmembrane helix</keyword>
<dbReference type="FunFam" id="1.10.3080.10:FF:000033">
    <property type="entry name" value="Chloride channel, voltage-sensitive 1"/>
    <property type="match status" value="1"/>
</dbReference>
<dbReference type="InterPro" id="IPR000644">
    <property type="entry name" value="CBS_dom"/>
</dbReference>
<reference evidence="4" key="1">
    <citation type="submission" date="2021-06" db="EMBL/GenBank/DDBJ databases">
        <authorList>
            <person name="Hodson N. C."/>
            <person name="Mongue J. A."/>
            <person name="Jaron S. K."/>
        </authorList>
    </citation>
    <scope>NUCLEOTIDE SEQUENCE</scope>
</reference>
<feature type="transmembrane region" description="Helical" evidence="2">
    <location>
        <begin position="285"/>
        <end position="306"/>
    </location>
</feature>
<feature type="transmembrane region" description="Helical" evidence="2">
    <location>
        <begin position="250"/>
        <end position="273"/>
    </location>
</feature>
<dbReference type="Proteomes" id="UP000708208">
    <property type="component" value="Unassembled WGS sequence"/>
</dbReference>
<feature type="transmembrane region" description="Helical" evidence="2">
    <location>
        <begin position="103"/>
        <end position="125"/>
    </location>
</feature>
<evidence type="ECO:0000313" key="5">
    <source>
        <dbReference type="Proteomes" id="UP000708208"/>
    </source>
</evidence>
<feature type="transmembrane region" description="Helical" evidence="2">
    <location>
        <begin position="374"/>
        <end position="393"/>
    </location>
</feature>
<feature type="transmembrane region" description="Helical" evidence="2">
    <location>
        <begin position="439"/>
        <end position="462"/>
    </location>
</feature>
<evidence type="ECO:0000256" key="2">
    <source>
        <dbReference type="SAM" id="Phobius"/>
    </source>
</evidence>
<dbReference type="AlphaFoldDB" id="A0A8J2JL23"/>
<protein>
    <recommendedName>
        <fullName evidence="3">CBS domain-containing protein</fullName>
    </recommendedName>
</protein>
<dbReference type="InterPro" id="IPR001807">
    <property type="entry name" value="ClC"/>
</dbReference>
<dbReference type="PANTHER" id="PTHR45720:SF10">
    <property type="entry name" value="CHLORIDE CHANNEL PROTEIN 2"/>
    <property type="match status" value="1"/>
</dbReference>
<evidence type="ECO:0000259" key="3">
    <source>
        <dbReference type="PROSITE" id="PS51371"/>
    </source>
</evidence>
<evidence type="ECO:0000256" key="1">
    <source>
        <dbReference type="PROSITE-ProRule" id="PRU00703"/>
    </source>
</evidence>
<keyword evidence="2" id="KW-0812">Transmembrane</keyword>
<dbReference type="Pfam" id="PF00654">
    <property type="entry name" value="Voltage_CLC"/>
    <property type="match status" value="1"/>
</dbReference>
<accession>A0A8J2JL23</accession>
<dbReference type="CDD" id="cd03683">
    <property type="entry name" value="ClC_1_like"/>
    <property type="match status" value="1"/>
</dbReference>
<name>A0A8J2JL23_9HEXA</name>
<dbReference type="GO" id="GO:0005886">
    <property type="term" value="C:plasma membrane"/>
    <property type="evidence" value="ECO:0007669"/>
    <property type="project" value="TreeGrafter"/>
</dbReference>
<dbReference type="FunFam" id="3.10.580.10:FF:000032">
    <property type="entry name" value="Chloride channel protein"/>
    <property type="match status" value="1"/>
</dbReference>
<dbReference type="OrthoDB" id="4564at2759"/>
<proteinExistence type="predicted"/>
<feature type="domain" description="CBS" evidence="3">
    <location>
        <begin position="593"/>
        <end position="653"/>
    </location>
</feature>
<feature type="transmembrane region" description="Helical" evidence="2">
    <location>
        <begin position="145"/>
        <end position="171"/>
    </location>
</feature>
<feature type="transmembrane region" description="Helical" evidence="2">
    <location>
        <begin position="506"/>
        <end position="530"/>
    </location>
</feature>
<evidence type="ECO:0000313" key="4">
    <source>
        <dbReference type="EMBL" id="CAG7722006.1"/>
    </source>
</evidence>
<dbReference type="PROSITE" id="PS51371">
    <property type="entry name" value="CBS"/>
    <property type="match status" value="1"/>
</dbReference>
<feature type="transmembrane region" description="Helical" evidence="2">
    <location>
        <begin position="331"/>
        <end position="353"/>
    </location>
</feature>
<keyword evidence="2" id="KW-0472">Membrane</keyword>
<comment type="caution">
    <text evidence="4">The sequence shown here is derived from an EMBL/GenBank/DDBJ whole genome shotgun (WGS) entry which is preliminary data.</text>
</comment>
<organism evidence="4 5">
    <name type="scientific">Allacma fusca</name>
    <dbReference type="NCBI Taxonomy" id="39272"/>
    <lineage>
        <taxon>Eukaryota</taxon>
        <taxon>Metazoa</taxon>
        <taxon>Ecdysozoa</taxon>
        <taxon>Arthropoda</taxon>
        <taxon>Hexapoda</taxon>
        <taxon>Collembola</taxon>
        <taxon>Symphypleona</taxon>
        <taxon>Sminthuridae</taxon>
        <taxon>Allacma</taxon>
    </lineage>
</organism>